<reference evidence="4" key="1">
    <citation type="submission" date="2025-08" db="UniProtKB">
        <authorList>
            <consortium name="Ensembl"/>
        </authorList>
    </citation>
    <scope>IDENTIFICATION</scope>
</reference>
<dbReference type="GO" id="GO:0005768">
    <property type="term" value="C:endosome"/>
    <property type="evidence" value="ECO:0007669"/>
    <property type="project" value="TreeGrafter"/>
</dbReference>
<reference evidence="4" key="2">
    <citation type="submission" date="2025-09" db="UniProtKB">
        <authorList>
            <consortium name="Ensembl"/>
        </authorList>
    </citation>
    <scope>IDENTIFICATION</scope>
</reference>
<keyword evidence="5" id="KW-1185">Reference proteome</keyword>
<dbReference type="GO" id="GO:0140285">
    <property type="term" value="P:endosome fission"/>
    <property type="evidence" value="ECO:0007669"/>
    <property type="project" value="TreeGrafter"/>
</dbReference>
<evidence type="ECO:0000256" key="2">
    <source>
        <dbReference type="ARBA" id="ARBA00013581"/>
    </source>
</evidence>
<dbReference type="GO" id="GO:0030041">
    <property type="term" value="P:actin filament polymerization"/>
    <property type="evidence" value="ECO:0007669"/>
    <property type="project" value="TreeGrafter"/>
</dbReference>
<dbReference type="GO" id="GO:0007032">
    <property type="term" value="P:endosome organization"/>
    <property type="evidence" value="ECO:0007669"/>
    <property type="project" value="TreeGrafter"/>
</dbReference>
<sequence>MVIGRLRSDDIYNQVSAYPLPEHRSTALANQAAMLYVILYFEPSILHTHQAKMREIVDKYFPDNWVISIYMGITVNLADAWEPYKAAKTALNNTLDLSNVREQASRYATVSERVHAQVQQFLKEGYLREEMVLDNIPRLLNCLRDCNVAIRWLMLHTADLACDPNNKRLRQIKDQILTDSRYNPKILFQLLLDTAQFEFILKEMFKQMLSEKQTKWEYYKKEGSERMTELADVFSGVKPLTRVEKNENLQAWFREISKQISSLNYDDSTAAGRKTVQLIQALEEVQEFHQLESNLQVCQFLADTRKFLHQMIRTINIKEEVLITMQIVGDLSFRVSVLFRRVGVLCEKGFADHSRKHVYISSKDHKASDSRYH</sequence>
<protein>
    <recommendedName>
        <fullName evidence="2">WASH complex subunit 5</fullName>
    </recommendedName>
    <alternativeName>
        <fullName evidence="3">WASH complex subunit strumpellin</fullName>
    </alternativeName>
</protein>
<dbReference type="PANTHER" id="PTHR15691">
    <property type="entry name" value="WASH COMPLEX SUBUNIT 5"/>
    <property type="match status" value="1"/>
</dbReference>
<organism evidence="4 5">
    <name type="scientific">Prolemur simus</name>
    <name type="common">Greater bamboo lemur</name>
    <name type="synonym">Hapalemur simus</name>
    <dbReference type="NCBI Taxonomy" id="1328070"/>
    <lineage>
        <taxon>Eukaryota</taxon>
        <taxon>Metazoa</taxon>
        <taxon>Chordata</taxon>
        <taxon>Craniata</taxon>
        <taxon>Vertebrata</taxon>
        <taxon>Euteleostomi</taxon>
        <taxon>Mammalia</taxon>
        <taxon>Eutheria</taxon>
        <taxon>Euarchontoglires</taxon>
        <taxon>Primates</taxon>
        <taxon>Strepsirrhini</taxon>
        <taxon>Lemuriformes</taxon>
        <taxon>Lemuridae</taxon>
        <taxon>Prolemur</taxon>
    </lineage>
</organism>
<dbReference type="InterPro" id="IPR019393">
    <property type="entry name" value="WASH_strumpellin"/>
</dbReference>
<dbReference type="PANTHER" id="PTHR15691:SF6">
    <property type="entry name" value="WASH COMPLEX SUBUNIT 5"/>
    <property type="match status" value="1"/>
</dbReference>
<gene>
    <name evidence="4" type="primary">WASHC5</name>
</gene>
<evidence type="ECO:0000313" key="5">
    <source>
        <dbReference type="Proteomes" id="UP000694414"/>
    </source>
</evidence>
<comment type="similarity">
    <text evidence="1">Belongs to the strumpellin family.</text>
</comment>
<dbReference type="AlphaFoldDB" id="A0A8C9AKR8"/>
<evidence type="ECO:0000256" key="1">
    <source>
        <dbReference type="ARBA" id="ARBA00006224"/>
    </source>
</evidence>
<proteinExistence type="inferred from homology"/>
<evidence type="ECO:0000256" key="3">
    <source>
        <dbReference type="ARBA" id="ARBA00029945"/>
    </source>
</evidence>
<accession>A0A8C9AKR8</accession>
<name>A0A8C9AKR8_PROSS</name>
<dbReference type="Ensembl" id="ENSPSMT00000035609.1">
    <property type="protein sequence ID" value="ENSPSMP00000030854.1"/>
    <property type="gene ID" value="ENSPSMG00000021385.1"/>
</dbReference>
<dbReference type="GeneTree" id="ENSGT00390000011137"/>
<dbReference type="Pfam" id="PF10266">
    <property type="entry name" value="Strumpellin"/>
    <property type="match status" value="1"/>
</dbReference>
<dbReference type="GO" id="GO:0071203">
    <property type="term" value="C:WASH complex"/>
    <property type="evidence" value="ECO:0007669"/>
    <property type="project" value="InterPro"/>
</dbReference>
<evidence type="ECO:0000313" key="4">
    <source>
        <dbReference type="Ensembl" id="ENSPSMP00000030854.1"/>
    </source>
</evidence>
<dbReference type="Proteomes" id="UP000694414">
    <property type="component" value="Unplaced"/>
</dbReference>
<dbReference type="GO" id="GO:0051125">
    <property type="term" value="P:regulation of actin nucleation"/>
    <property type="evidence" value="ECO:0007669"/>
    <property type="project" value="TreeGrafter"/>
</dbReference>